<dbReference type="AlphaFoldDB" id="A0A6L9XUJ3"/>
<sequence>MMRVAARSVVAVEDMVTTPQLRILMLISGSGPQSIGSVAAELNVHPSNATRPCEKLVQAGLIVRSPDRSDRRFVQLELTDRGAALVDHVLSERRQAMAQVFEQLSPDEQAKVTDAFELFAIAAGSEPTHDGRFAFAVQP</sequence>
<evidence type="ECO:0000313" key="6">
    <source>
        <dbReference type="Proteomes" id="UP000474967"/>
    </source>
</evidence>
<evidence type="ECO:0000256" key="2">
    <source>
        <dbReference type="ARBA" id="ARBA00023125"/>
    </source>
</evidence>
<dbReference type="InterPro" id="IPR023187">
    <property type="entry name" value="Tscrpt_reg_MarR-type_CS"/>
</dbReference>
<dbReference type="SMART" id="SM00347">
    <property type="entry name" value="HTH_MARR"/>
    <property type="match status" value="1"/>
</dbReference>
<dbReference type="EMBL" id="JAAGWY010000001">
    <property type="protein sequence ID" value="NEN04678.1"/>
    <property type="molecule type" value="Genomic_DNA"/>
</dbReference>
<gene>
    <name evidence="5" type="ORF">G3T36_02230</name>
</gene>
<keyword evidence="6" id="KW-1185">Reference proteome</keyword>
<dbReference type="SUPFAM" id="SSF46785">
    <property type="entry name" value="Winged helix' DNA-binding domain"/>
    <property type="match status" value="1"/>
</dbReference>
<dbReference type="Gene3D" id="1.10.10.10">
    <property type="entry name" value="Winged helix-like DNA-binding domain superfamily/Winged helix DNA-binding domain"/>
    <property type="match status" value="1"/>
</dbReference>
<dbReference type="Pfam" id="PF01047">
    <property type="entry name" value="MarR"/>
    <property type="match status" value="1"/>
</dbReference>
<dbReference type="PROSITE" id="PS01117">
    <property type="entry name" value="HTH_MARR_1"/>
    <property type="match status" value="1"/>
</dbReference>
<evidence type="ECO:0000256" key="3">
    <source>
        <dbReference type="ARBA" id="ARBA00023163"/>
    </source>
</evidence>
<dbReference type="InterPro" id="IPR000835">
    <property type="entry name" value="HTH_MarR-typ"/>
</dbReference>
<dbReference type="GO" id="GO:0003677">
    <property type="term" value="F:DNA binding"/>
    <property type="evidence" value="ECO:0007669"/>
    <property type="project" value="UniProtKB-KW"/>
</dbReference>
<dbReference type="PANTHER" id="PTHR33164:SF94">
    <property type="entry name" value="TRANSCRIPTIONAL REGULATORY PROTEIN-RELATED"/>
    <property type="match status" value="1"/>
</dbReference>
<accession>A0A6L9XUJ3</accession>
<dbReference type="InterPro" id="IPR036388">
    <property type="entry name" value="WH-like_DNA-bd_sf"/>
</dbReference>
<organism evidence="5 6">
    <name type="scientific">Leifsonia tongyongensis</name>
    <dbReference type="NCBI Taxonomy" id="1268043"/>
    <lineage>
        <taxon>Bacteria</taxon>
        <taxon>Bacillati</taxon>
        <taxon>Actinomycetota</taxon>
        <taxon>Actinomycetes</taxon>
        <taxon>Micrococcales</taxon>
        <taxon>Microbacteriaceae</taxon>
        <taxon>Leifsonia</taxon>
    </lineage>
</organism>
<dbReference type="PANTHER" id="PTHR33164">
    <property type="entry name" value="TRANSCRIPTIONAL REGULATOR, MARR FAMILY"/>
    <property type="match status" value="1"/>
</dbReference>
<dbReference type="InterPro" id="IPR036390">
    <property type="entry name" value="WH_DNA-bd_sf"/>
</dbReference>
<protein>
    <submittedName>
        <fullName evidence="5">MarR family transcriptional regulator</fullName>
    </submittedName>
</protein>
<name>A0A6L9XUJ3_9MICO</name>
<dbReference type="PROSITE" id="PS50995">
    <property type="entry name" value="HTH_MARR_2"/>
    <property type="match status" value="1"/>
</dbReference>
<reference evidence="5 6" key="1">
    <citation type="journal article" date="2014" name="J. Microbiol.">
        <title>Diaminobutyricibacter tongyongensis gen. nov., sp. nov. and Homoserinibacter gongjuensis gen. nov., sp. nov. belong to the family Microbacteriaceae.</title>
        <authorList>
            <person name="Kim S.J."/>
            <person name="Ahn J.H."/>
            <person name="Weon H.Y."/>
            <person name="Hamada M."/>
            <person name="Suzuki K."/>
            <person name="Kwon S.W."/>
        </authorList>
    </citation>
    <scope>NUCLEOTIDE SEQUENCE [LARGE SCALE GENOMIC DNA]</scope>
    <source>
        <strain evidence="5 6">NBRC 108724</strain>
    </source>
</reference>
<evidence type="ECO:0000313" key="5">
    <source>
        <dbReference type="EMBL" id="NEN04678.1"/>
    </source>
</evidence>
<dbReference type="InterPro" id="IPR039422">
    <property type="entry name" value="MarR/SlyA-like"/>
</dbReference>
<keyword evidence="3" id="KW-0804">Transcription</keyword>
<evidence type="ECO:0000256" key="1">
    <source>
        <dbReference type="ARBA" id="ARBA00023015"/>
    </source>
</evidence>
<keyword evidence="2" id="KW-0238">DNA-binding</keyword>
<feature type="domain" description="HTH marR-type" evidence="4">
    <location>
        <begin position="1"/>
        <end position="121"/>
    </location>
</feature>
<dbReference type="GO" id="GO:0006950">
    <property type="term" value="P:response to stress"/>
    <property type="evidence" value="ECO:0007669"/>
    <property type="project" value="TreeGrafter"/>
</dbReference>
<dbReference type="PRINTS" id="PR00598">
    <property type="entry name" value="HTHMARR"/>
</dbReference>
<dbReference type="Proteomes" id="UP000474967">
    <property type="component" value="Unassembled WGS sequence"/>
</dbReference>
<proteinExistence type="predicted"/>
<comment type="caution">
    <text evidence="5">The sequence shown here is derived from an EMBL/GenBank/DDBJ whole genome shotgun (WGS) entry which is preliminary data.</text>
</comment>
<dbReference type="GO" id="GO:0003700">
    <property type="term" value="F:DNA-binding transcription factor activity"/>
    <property type="evidence" value="ECO:0007669"/>
    <property type="project" value="InterPro"/>
</dbReference>
<evidence type="ECO:0000259" key="4">
    <source>
        <dbReference type="PROSITE" id="PS50995"/>
    </source>
</evidence>
<keyword evidence="1" id="KW-0805">Transcription regulation</keyword>